<keyword evidence="4" id="KW-1185">Reference proteome</keyword>
<name>A0A1C5KD43_9ACTN</name>
<dbReference type="CDD" id="cd11586">
    <property type="entry name" value="VbhA_like"/>
    <property type="match status" value="1"/>
</dbReference>
<feature type="domain" description="Antitoxin SocA-like Panacea" evidence="1">
    <location>
        <begin position="23"/>
        <end position="113"/>
    </location>
</feature>
<dbReference type="Pfam" id="PF13274">
    <property type="entry name" value="SocA_Panacea"/>
    <property type="match status" value="1"/>
</dbReference>
<dbReference type="InterPro" id="IPR033788">
    <property type="entry name" value="VbhA-like"/>
</dbReference>
<dbReference type="Gene3D" id="1.10.8.1050">
    <property type="entry name" value="Antitoxin VbhA-like"/>
    <property type="match status" value="1"/>
</dbReference>
<dbReference type="InterPro" id="IPR043038">
    <property type="entry name" value="VbhA_sf"/>
</dbReference>
<accession>A0A1C5KD43</accession>
<feature type="domain" description="Antitoxin VbhA" evidence="2">
    <location>
        <begin position="149"/>
        <end position="192"/>
    </location>
</feature>
<evidence type="ECO:0000259" key="1">
    <source>
        <dbReference type="Pfam" id="PF13274"/>
    </source>
</evidence>
<dbReference type="Pfam" id="PF18495">
    <property type="entry name" value="VbhA"/>
    <property type="match status" value="1"/>
</dbReference>
<dbReference type="Proteomes" id="UP000198217">
    <property type="component" value="Chromosome I"/>
</dbReference>
<dbReference type="InterPro" id="IPR041535">
    <property type="entry name" value="VbhA"/>
</dbReference>
<dbReference type="AlphaFoldDB" id="A0A1C5KD43"/>
<dbReference type="InterPro" id="IPR025272">
    <property type="entry name" value="SocA_Panacea"/>
</dbReference>
<evidence type="ECO:0000313" key="4">
    <source>
        <dbReference type="Proteomes" id="UP000198217"/>
    </source>
</evidence>
<sequence length="196" mass="21694">MATVHDVAAAVIERLGSMSAMKLEKLVYYCQGWHLARFGTTLFDESIEAWRQGPVVPVLYRQHRGRYSIDSWPLGSSANLNGDQLNCVAWVVAEYGSFSAIELSRMTHNELPWRVARGPLPESAPSNAPISVETIKDYYSRQVAEPETAVTLASASAALEGIEFDEEWENQLRDVAAGLISPEELIAREISRITGV</sequence>
<protein>
    <submittedName>
        <fullName evidence="3">Uncharacterized phage-associated protein</fullName>
    </submittedName>
</protein>
<reference evidence="3 4" key="1">
    <citation type="submission" date="2016-06" db="EMBL/GenBank/DDBJ databases">
        <authorList>
            <person name="Kjaerup R.B."/>
            <person name="Dalgaard T.S."/>
            <person name="Juul-Madsen H.R."/>
        </authorList>
    </citation>
    <scope>NUCLEOTIDE SEQUENCE [LARGE SCALE GENOMIC DNA]</scope>
    <source>
        <strain evidence="3 4">DSM 43904</strain>
    </source>
</reference>
<evidence type="ECO:0000313" key="3">
    <source>
        <dbReference type="EMBL" id="SCG80654.1"/>
    </source>
</evidence>
<organism evidence="3 4">
    <name type="scientific">Micromonospora echinaurantiaca</name>
    <dbReference type="NCBI Taxonomy" id="47857"/>
    <lineage>
        <taxon>Bacteria</taxon>
        <taxon>Bacillati</taxon>
        <taxon>Actinomycetota</taxon>
        <taxon>Actinomycetes</taxon>
        <taxon>Micromonosporales</taxon>
        <taxon>Micromonosporaceae</taxon>
        <taxon>Micromonospora</taxon>
    </lineage>
</organism>
<dbReference type="EMBL" id="LT607750">
    <property type="protein sequence ID" value="SCG80654.1"/>
    <property type="molecule type" value="Genomic_DNA"/>
</dbReference>
<gene>
    <name evidence="3" type="ORF">GA0070609_6563</name>
</gene>
<evidence type="ECO:0000259" key="2">
    <source>
        <dbReference type="Pfam" id="PF18495"/>
    </source>
</evidence>
<proteinExistence type="predicted"/>